<evidence type="ECO:0000256" key="1">
    <source>
        <dbReference type="SAM" id="SignalP"/>
    </source>
</evidence>
<feature type="non-terminal residue" evidence="2">
    <location>
        <position position="1"/>
    </location>
</feature>
<dbReference type="EMBL" id="JH719407">
    <property type="protein sequence ID" value="EJF62094.1"/>
    <property type="molecule type" value="Genomic_DNA"/>
</dbReference>
<evidence type="ECO:0000313" key="2">
    <source>
        <dbReference type="EMBL" id="EJF62094.1"/>
    </source>
</evidence>
<proteinExistence type="predicted"/>
<evidence type="ECO:0000313" key="3">
    <source>
        <dbReference type="Proteomes" id="UP000053319"/>
    </source>
</evidence>
<keyword evidence="1" id="KW-0732">Signal</keyword>
<organism evidence="2 3">
    <name type="scientific">Dichomitus squalens (strain LYAD-421)</name>
    <name type="common">Western red white-rot fungus</name>
    <dbReference type="NCBI Taxonomy" id="732165"/>
    <lineage>
        <taxon>Eukaryota</taxon>
        <taxon>Fungi</taxon>
        <taxon>Dikarya</taxon>
        <taxon>Basidiomycota</taxon>
        <taxon>Agaricomycotina</taxon>
        <taxon>Agaricomycetes</taxon>
        <taxon>Polyporales</taxon>
        <taxon>Polyporaceae</taxon>
        <taxon>Dichomitus</taxon>
    </lineage>
</organism>
<dbReference type="AlphaFoldDB" id="R7T0Y8"/>
<dbReference type="GeneID" id="18842886"/>
<dbReference type="RefSeq" id="XP_007365349.1">
    <property type="nucleotide sequence ID" value="XM_007365287.1"/>
</dbReference>
<dbReference type="KEGG" id="dsq:DICSQDRAFT_59392"/>
<evidence type="ECO:0008006" key="4">
    <source>
        <dbReference type="Google" id="ProtNLM"/>
    </source>
</evidence>
<protein>
    <recommendedName>
        <fullName evidence="4">Secreted protein</fullName>
    </recommendedName>
</protein>
<gene>
    <name evidence="2" type="ORF">DICSQDRAFT_59392</name>
</gene>
<dbReference type="Proteomes" id="UP000053319">
    <property type="component" value="Unassembled WGS sequence"/>
</dbReference>
<feature type="signal peptide" evidence="1">
    <location>
        <begin position="1"/>
        <end position="20"/>
    </location>
</feature>
<feature type="chain" id="PRO_5004445179" description="Secreted protein" evidence="1">
    <location>
        <begin position="21"/>
        <end position="110"/>
    </location>
</feature>
<name>R7T0Y8_DICSQ</name>
<dbReference type="HOGENOM" id="CLU_2176970_0_0_1"/>
<accession>R7T0Y8</accession>
<reference evidence="2 3" key="1">
    <citation type="journal article" date="2012" name="Science">
        <title>The Paleozoic origin of enzymatic lignin decomposition reconstructed from 31 fungal genomes.</title>
        <authorList>
            <person name="Floudas D."/>
            <person name="Binder M."/>
            <person name="Riley R."/>
            <person name="Barry K."/>
            <person name="Blanchette R.A."/>
            <person name="Henrissat B."/>
            <person name="Martinez A.T."/>
            <person name="Otillar R."/>
            <person name="Spatafora J.W."/>
            <person name="Yadav J.S."/>
            <person name="Aerts A."/>
            <person name="Benoit I."/>
            <person name="Boyd A."/>
            <person name="Carlson A."/>
            <person name="Copeland A."/>
            <person name="Coutinho P.M."/>
            <person name="de Vries R.P."/>
            <person name="Ferreira P."/>
            <person name="Findley K."/>
            <person name="Foster B."/>
            <person name="Gaskell J."/>
            <person name="Glotzer D."/>
            <person name="Gorecki P."/>
            <person name="Heitman J."/>
            <person name="Hesse C."/>
            <person name="Hori C."/>
            <person name="Igarashi K."/>
            <person name="Jurgens J.A."/>
            <person name="Kallen N."/>
            <person name="Kersten P."/>
            <person name="Kohler A."/>
            <person name="Kuees U."/>
            <person name="Kumar T.K.A."/>
            <person name="Kuo A."/>
            <person name="LaButti K."/>
            <person name="Larrondo L.F."/>
            <person name="Lindquist E."/>
            <person name="Ling A."/>
            <person name="Lombard V."/>
            <person name="Lucas S."/>
            <person name="Lundell T."/>
            <person name="Martin R."/>
            <person name="McLaughlin D.J."/>
            <person name="Morgenstern I."/>
            <person name="Morin E."/>
            <person name="Murat C."/>
            <person name="Nagy L.G."/>
            <person name="Nolan M."/>
            <person name="Ohm R.A."/>
            <person name="Patyshakuliyeva A."/>
            <person name="Rokas A."/>
            <person name="Ruiz-Duenas F.J."/>
            <person name="Sabat G."/>
            <person name="Salamov A."/>
            <person name="Samejima M."/>
            <person name="Schmutz J."/>
            <person name="Slot J.C."/>
            <person name="St John F."/>
            <person name="Stenlid J."/>
            <person name="Sun H."/>
            <person name="Sun S."/>
            <person name="Syed K."/>
            <person name="Tsang A."/>
            <person name="Wiebenga A."/>
            <person name="Young D."/>
            <person name="Pisabarro A."/>
            <person name="Eastwood D.C."/>
            <person name="Martin F."/>
            <person name="Cullen D."/>
            <person name="Grigoriev I.V."/>
            <person name="Hibbett D.S."/>
        </authorList>
    </citation>
    <scope>NUCLEOTIDE SEQUENCE [LARGE SCALE GENOMIC DNA]</scope>
    <source>
        <strain evidence="2 3">LYAD-421 SS1</strain>
    </source>
</reference>
<sequence>IILSPSLRTFLTLLIHSARAARATQRNRVPEDLAHKFPSRMRDLRRSCHARRQAHRPCACCLELYSHRHELHPHQKGRLLAGKLTLAGNNQFTHISTYVFGITVVRCISR</sequence>